<feature type="transmembrane region" description="Helical" evidence="7">
    <location>
        <begin position="335"/>
        <end position="356"/>
    </location>
</feature>
<evidence type="ECO:0000256" key="6">
    <source>
        <dbReference type="ARBA" id="ARBA00038076"/>
    </source>
</evidence>
<dbReference type="EMBL" id="NEQV01000007">
    <property type="protein sequence ID" value="PJL24605.1"/>
    <property type="molecule type" value="Genomic_DNA"/>
</dbReference>
<dbReference type="PANTHER" id="PTHR30572:SF4">
    <property type="entry name" value="ABC TRANSPORTER PERMEASE YTRF"/>
    <property type="match status" value="1"/>
</dbReference>
<feature type="transmembrane region" description="Helical" evidence="7">
    <location>
        <begin position="278"/>
        <end position="306"/>
    </location>
</feature>
<dbReference type="RefSeq" id="WP_100442008.1">
    <property type="nucleotide sequence ID" value="NZ_CBCPIZ010000005.1"/>
</dbReference>
<feature type="transmembrane region" description="Helical" evidence="7">
    <location>
        <begin position="15"/>
        <end position="39"/>
    </location>
</feature>
<evidence type="ECO:0000256" key="3">
    <source>
        <dbReference type="ARBA" id="ARBA00022692"/>
    </source>
</evidence>
<dbReference type="Pfam" id="PF02687">
    <property type="entry name" value="FtsX"/>
    <property type="match status" value="1"/>
</dbReference>
<feature type="transmembrane region" description="Helical" evidence="7">
    <location>
        <begin position="368"/>
        <end position="390"/>
    </location>
</feature>
<sequence length="404" mass="43219">MQTGLIIAALRKHRLATLLIAMEIALACAVLCNAVFMLMEKNRALSLDSGVAESSLGVVQLSGFDPEKASDLNARVTDALRSIPGVSSVGIISAVPFGEPGVRAGVNIDEAKTVFGGVLDFYLGDAAAIQALDLKLLAGRLPEAGEYAPVGQYVPANAPILVTRQLAERYWPGESAIGRSLWSMDSRFTVIGVVEHLVVSQPGGGEALGNDWSVLMPAQPGPQLSGRYLVRASPQDLPRVISRVQQAIAAVAPDVVFDQEASRTLPELRKDYFQSVRLMMMLLAGVIVALLGATALGIVGLAGYWVEQRRKQIGIRRALGATRTDILRYFQLENFLIVSLGIVVGMVLAYGLNLGLMRFYELPRLPLAYLPLSALLLWLLGQAAVLAPALKASAIAPMQAIRTV</sequence>
<evidence type="ECO:0000313" key="10">
    <source>
        <dbReference type="EMBL" id="PJL24605.1"/>
    </source>
</evidence>
<name>A0A2J0U6L6_STEMA</name>
<accession>A0A2J0U6L6</accession>
<dbReference type="AlphaFoldDB" id="A0A2J0U6L6"/>
<reference evidence="10 11" key="1">
    <citation type="journal article" date="2017" name="Front. Microbiol.">
        <title>Double-Face Meets the Bacterial World: The Opportunistic Pathogen Stenotrophomonas maltophilia.</title>
        <authorList>
            <person name="Lira F."/>
            <person name="Berg G."/>
            <person name="Martinez J.L."/>
        </authorList>
    </citation>
    <scope>NUCLEOTIDE SEQUENCE [LARGE SCALE GENOMIC DNA]</scope>
    <source>
        <strain evidence="10 11">EA1</strain>
    </source>
</reference>
<dbReference type="InterPro" id="IPR003838">
    <property type="entry name" value="ABC3_permease_C"/>
</dbReference>
<comment type="subcellular location">
    <subcellularLocation>
        <location evidence="1">Cell membrane</location>
        <topology evidence="1">Multi-pass membrane protein</topology>
    </subcellularLocation>
</comment>
<keyword evidence="4 7" id="KW-1133">Transmembrane helix</keyword>
<dbReference type="PANTHER" id="PTHR30572">
    <property type="entry name" value="MEMBRANE COMPONENT OF TRANSPORTER-RELATED"/>
    <property type="match status" value="1"/>
</dbReference>
<organism evidence="10 11">
    <name type="scientific">Stenotrophomonas maltophilia</name>
    <name type="common">Pseudomonas maltophilia</name>
    <name type="synonym">Xanthomonas maltophilia</name>
    <dbReference type="NCBI Taxonomy" id="40324"/>
    <lineage>
        <taxon>Bacteria</taxon>
        <taxon>Pseudomonadati</taxon>
        <taxon>Pseudomonadota</taxon>
        <taxon>Gammaproteobacteria</taxon>
        <taxon>Lysobacterales</taxon>
        <taxon>Lysobacteraceae</taxon>
        <taxon>Stenotrophomonas</taxon>
        <taxon>Stenotrophomonas maltophilia group</taxon>
    </lineage>
</organism>
<evidence type="ECO:0000259" key="9">
    <source>
        <dbReference type="Pfam" id="PF12704"/>
    </source>
</evidence>
<keyword evidence="3 7" id="KW-0812">Transmembrane</keyword>
<evidence type="ECO:0000256" key="1">
    <source>
        <dbReference type="ARBA" id="ARBA00004651"/>
    </source>
</evidence>
<dbReference type="InterPro" id="IPR050250">
    <property type="entry name" value="Macrolide_Exporter_MacB"/>
</dbReference>
<gene>
    <name evidence="10" type="ORF">B9Y64_18740</name>
</gene>
<evidence type="ECO:0000256" key="2">
    <source>
        <dbReference type="ARBA" id="ARBA00022475"/>
    </source>
</evidence>
<comment type="similarity">
    <text evidence="6">Belongs to the ABC-4 integral membrane protein family.</text>
</comment>
<evidence type="ECO:0000313" key="11">
    <source>
        <dbReference type="Proteomes" id="UP000230167"/>
    </source>
</evidence>
<protein>
    <submittedName>
        <fullName evidence="10">Uncharacterized protein</fullName>
    </submittedName>
</protein>
<evidence type="ECO:0000256" key="7">
    <source>
        <dbReference type="SAM" id="Phobius"/>
    </source>
</evidence>
<feature type="domain" description="ABC3 transporter permease C-terminal" evidence="8">
    <location>
        <begin position="286"/>
        <end position="395"/>
    </location>
</feature>
<dbReference type="GO" id="GO:0022857">
    <property type="term" value="F:transmembrane transporter activity"/>
    <property type="evidence" value="ECO:0007669"/>
    <property type="project" value="TreeGrafter"/>
</dbReference>
<dbReference type="Proteomes" id="UP000230167">
    <property type="component" value="Unassembled WGS sequence"/>
</dbReference>
<dbReference type="InterPro" id="IPR025857">
    <property type="entry name" value="MacB_PCD"/>
</dbReference>
<keyword evidence="5 7" id="KW-0472">Membrane</keyword>
<evidence type="ECO:0000256" key="4">
    <source>
        <dbReference type="ARBA" id="ARBA00022989"/>
    </source>
</evidence>
<comment type="caution">
    <text evidence="10">The sequence shown here is derived from an EMBL/GenBank/DDBJ whole genome shotgun (WGS) entry which is preliminary data.</text>
</comment>
<dbReference type="Pfam" id="PF12704">
    <property type="entry name" value="MacB_PCD"/>
    <property type="match status" value="1"/>
</dbReference>
<feature type="domain" description="MacB-like periplasmic core" evidence="9">
    <location>
        <begin position="27"/>
        <end position="245"/>
    </location>
</feature>
<dbReference type="OrthoDB" id="9770036at2"/>
<evidence type="ECO:0000256" key="5">
    <source>
        <dbReference type="ARBA" id="ARBA00023136"/>
    </source>
</evidence>
<dbReference type="GO" id="GO:0005886">
    <property type="term" value="C:plasma membrane"/>
    <property type="evidence" value="ECO:0007669"/>
    <property type="project" value="UniProtKB-SubCell"/>
</dbReference>
<evidence type="ECO:0000259" key="8">
    <source>
        <dbReference type="Pfam" id="PF02687"/>
    </source>
</evidence>
<proteinExistence type="inferred from homology"/>
<keyword evidence="2" id="KW-1003">Cell membrane</keyword>